<feature type="compositionally biased region" description="Basic and acidic residues" evidence="1">
    <location>
        <begin position="54"/>
        <end position="76"/>
    </location>
</feature>
<proteinExistence type="predicted"/>
<feature type="compositionally biased region" description="Basic residues" evidence="1">
    <location>
        <begin position="1"/>
        <end position="12"/>
    </location>
</feature>
<dbReference type="AlphaFoldDB" id="A0A166N129"/>
<accession>A0A166N129</accession>
<organism evidence="2 3">
    <name type="scientific">Exidia glandulosa HHB12029</name>
    <dbReference type="NCBI Taxonomy" id="1314781"/>
    <lineage>
        <taxon>Eukaryota</taxon>
        <taxon>Fungi</taxon>
        <taxon>Dikarya</taxon>
        <taxon>Basidiomycota</taxon>
        <taxon>Agaricomycotina</taxon>
        <taxon>Agaricomycetes</taxon>
        <taxon>Auriculariales</taxon>
        <taxon>Exidiaceae</taxon>
        <taxon>Exidia</taxon>
    </lineage>
</organism>
<dbReference type="Proteomes" id="UP000077266">
    <property type="component" value="Unassembled WGS sequence"/>
</dbReference>
<reference evidence="2 3" key="1">
    <citation type="journal article" date="2016" name="Mol. Biol. Evol.">
        <title>Comparative Genomics of Early-Diverging Mushroom-Forming Fungi Provides Insights into the Origins of Lignocellulose Decay Capabilities.</title>
        <authorList>
            <person name="Nagy L.G."/>
            <person name="Riley R."/>
            <person name="Tritt A."/>
            <person name="Adam C."/>
            <person name="Daum C."/>
            <person name="Floudas D."/>
            <person name="Sun H."/>
            <person name="Yadav J.S."/>
            <person name="Pangilinan J."/>
            <person name="Larsson K.H."/>
            <person name="Matsuura K."/>
            <person name="Barry K."/>
            <person name="Labutti K."/>
            <person name="Kuo R."/>
            <person name="Ohm R.A."/>
            <person name="Bhattacharya S.S."/>
            <person name="Shirouzu T."/>
            <person name="Yoshinaga Y."/>
            <person name="Martin F.M."/>
            <person name="Grigoriev I.V."/>
            <person name="Hibbett D.S."/>
        </authorList>
    </citation>
    <scope>NUCLEOTIDE SEQUENCE [LARGE SCALE GENOMIC DNA]</scope>
    <source>
        <strain evidence="2 3">HHB12029</strain>
    </source>
</reference>
<evidence type="ECO:0000313" key="2">
    <source>
        <dbReference type="EMBL" id="KZV78635.1"/>
    </source>
</evidence>
<evidence type="ECO:0000313" key="3">
    <source>
        <dbReference type="Proteomes" id="UP000077266"/>
    </source>
</evidence>
<dbReference type="InParanoid" id="A0A166N129"/>
<name>A0A166N129_EXIGL</name>
<keyword evidence="3" id="KW-1185">Reference proteome</keyword>
<gene>
    <name evidence="2" type="ORF">EXIGLDRAFT_783495</name>
</gene>
<evidence type="ECO:0000256" key="1">
    <source>
        <dbReference type="SAM" id="MobiDB-lite"/>
    </source>
</evidence>
<dbReference type="EMBL" id="KV426812">
    <property type="protein sequence ID" value="KZV78635.1"/>
    <property type="molecule type" value="Genomic_DNA"/>
</dbReference>
<protein>
    <submittedName>
        <fullName evidence="2">Uncharacterized protein</fullName>
    </submittedName>
</protein>
<sequence>MASNRVPRRKPAPSHPLNHRAEAAAVRVQPPGAQRAIQPRTAEPSASKKHQQQHHNETENGKPDDAPVATHEHEDVAPPQSQNKQPLPQDEGAAVHALPFHPTPPDAGNLTREPMQPNSLSRPPHVPGDDPPTEEEFRSKLAILQPDQYDLTSTNEAFADWLRAFTDERQWTKVEAALTQAGCVPEIIAQLGRARKTWATSTTYVRFLIKCSWMRIFYVFETFTADRPTTLADVFDPKWFAPFANDEGWTSTWRIAKLARSYLIISPDWSSTRSAHWLAWARSRVAGPRC</sequence>
<feature type="region of interest" description="Disordered" evidence="1">
    <location>
        <begin position="1"/>
        <end position="135"/>
    </location>
</feature>